<proteinExistence type="predicted"/>
<dbReference type="InterPro" id="IPR017907">
    <property type="entry name" value="Znf_RING_CS"/>
</dbReference>
<dbReference type="PROSITE" id="PS50089">
    <property type="entry name" value="ZF_RING_2"/>
    <property type="match status" value="1"/>
</dbReference>
<keyword evidence="1" id="KW-0479">Metal-binding</keyword>
<organism evidence="6 7">
    <name type="scientific">Stentor coeruleus</name>
    <dbReference type="NCBI Taxonomy" id="5963"/>
    <lineage>
        <taxon>Eukaryota</taxon>
        <taxon>Sar</taxon>
        <taxon>Alveolata</taxon>
        <taxon>Ciliophora</taxon>
        <taxon>Postciliodesmatophora</taxon>
        <taxon>Heterotrichea</taxon>
        <taxon>Heterotrichida</taxon>
        <taxon>Stentoridae</taxon>
        <taxon>Stentor</taxon>
    </lineage>
</organism>
<evidence type="ECO:0000313" key="6">
    <source>
        <dbReference type="EMBL" id="OMJ67919.1"/>
    </source>
</evidence>
<dbReference type="InterPro" id="IPR013083">
    <property type="entry name" value="Znf_RING/FYVE/PHD"/>
</dbReference>
<gene>
    <name evidence="6" type="ORF">SteCoe_34797</name>
</gene>
<keyword evidence="7" id="KW-1185">Reference proteome</keyword>
<evidence type="ECO:0000256" key="2">
    <source>
        <dbReference type="ARBA" id="ARBA00022771"/>
    </source>
</evidence>
<protein>
    <recommendedName>
        <fullName evidence="5">RING-type domain-containing protein</fullName>
    </recommendedName>
</protein>
<comment type="caution">
    <text evidence="6">The sequence shown here is derived from an EMBL/GenBank/DDBJ whole genome shotgun (WGS) entry which is preliminary data.</text>
</comment>
<dbReference type="AlphaFoldDB" id="A0A1R2ATR3"/>
<evidence type="ECO:0000256" key="1">
    <source>
        <dbReference type="ARBA" id="ARBA00022723"/>
    </source>
</evidence>
<dbReference type="GO" id="GO:0008270">
    <property type="term" value="F:zinc ion binding"/>
    <property type="evidence" value="ECO:0007669"/>
    <property type="project" value="UniProtKB-KW"/>
</dbReference>
<accession>A0A1R2ATR3</accession>
<dbReference type="Proteomes" id="UP000187209">
    <property type="component" value="Unassembled WGS sequence"/>
</dbReference>
<dbReference type="Gene3D" id="3.30.40.10">
    <property type="entry name" value="Zinc/RING finger domain, C3HC4 (zinc finger)"/>
    <property type="match status" value="1"/>
</dbReference>
<dbReference type="PANTHER" id="PTHR23327">
    <property type="entry name" value="RING FINGER PROTEIN 127"/>
    <property type="match status" value="1"/>
</dbReference>
<evidence type="ECO:0000259" key="5">
    <source>
        <dbReference type="PROSITE" id="PS50089"/>
    </source>
</evidence>
<reference evidence="6 7" key="1">
    <citation type="submission" date="2016-11" db="EMBL/GenBank/DDBJ databases">
        <title>The macronuclear genome of Stentor coeruleus: a giant cell with tiny introns.</title>
        <authorList>
            <person name="Slabodnick M."/>
            <person name="Ruby J.G."/>
            <person name="Reiff S.B."/>
            <person name="Swart E.C."/>
            <person name="Gosai S."/>
            <person name="Prabakaran S."/>
            <person name="Witkowska E."/>
            <person name="Larue G.E."/>
            <person name="Fisher S."/>
            <person name="Freeman R.M."/>
            <person name="Gunawardena J."/>
            <person name="Chu W."/>
            <person name="Stover N.A."/>
            <person name="Gregory B.D."/>
            <person name="Nowacki M."/>
            <person name="Derisi J."/>
            <person name="Roy S.W."/>
            <person name="Marshall W.F."/>
            <person name="Sood P."/>
        </authorList>
    </citation>
    <scope>NUCLEOTIDE SEQUENCE [LARGE SCALE GENOMIC DNA]</scope>
    <source>
        <strain evidence="6">WM001</strain>
    </source>
</reference>
<keyword evidence="2 4" id="KW-0863">Zinc-finger</keyword>
<evidence type="ECO:0000313" key="7">
    <source>
        <dbReference type="Proteomes" id="UP000187209"/>
    </source>
</evidence>
<name>A0A1R2ATR3_9CILI</name>
<sequence>MLNQLISALICKRKSKPTPTLSKKPLNSDCPICKSSLKKPSVTQCGHSFCEYCLDEHLTYNQSCPVCRTNLTGTFLSSNKTLSFKSGYKKKVPNGIKCPYEGMKVKVKDSLERWWTGVVRVVVPNGDEFPLLLISYENSDIIELVPQDSDRLARIKDTQYNEVKEICG</sequence>
<evidence type="ECO:0000256" key="3">
    <source>
        <dbReference type="ARBA" id="ARBA00022833"/>
    </source>
</evidence>
<feature type="domain" description="RING-type" evidence="5">
    <location>
        <begin position="30"/>
        <end position="68"/>
    </location>
</feature>
<dbReference type="SMART" id="SM00184">
    <property type="entry name" value="RING"/>
    <property type="match status" value="1"/>
</dbReference>
<dbReference type="PANTHER" id="PTHR23327:SF51">
    <property type="entry name" value="TRANSCRIPTIONAL REGULATOR OF YEAST FORM ADHERENCE 3"/>
    <property type="match status" value="1"/>
</dbReference>
<dbReference type="Pfam" id="PF13923">
    <property type="entry name" value="zf-C3HC4_2"/>
    <property type="match status" value="1"/>
</dbReference>
<dbReference type="InterPro" id="IPR001841">
    <property type="entry name" value="Znf_RING"/>
</dbReference>
<dbReference type="PROSITE" id="PS00518">
    <property type="entry name" value="ZF_RING_1"/>
    <property type="match status" value="1"/>
</dbReference>
<dbReference type="SUPFAM" id="SSF57850">
    <property type="entry name" value="RING/U-box"/>
    <property type="match status" value="1"/>
</dbReference>
<keyword evidence="3" id="KW-0862">Zinc</keyword>
<evidence type="ECO:0000256" key="4">
    <source>
        <dbReference type="PROSITE-ProRule" id="PRU00175"/>
    </source>
</evidence>
<dbReference type="EMBL" id="MPUH01001415">
    <property type="protein sequence ID" value="OMJ67919.1"/>
    <property type="molecule type" value="Genomic_DNA"/>
</dbReference>
<dbReference type="OrthoDB" id="161570at2759"/>